<comment type="caution">
    <text evidence="2">The sequence shown here is derived from an EMBL/GenBank/DDBJ whole genome shotgun (WGS) entry which is preliminary data.</text>
</comment>
<feature type="compositionally biased region" description="Polar residues" evidence="1">
    <location>
        <begin position="99"/>
        <end position="110"/>
    </location>
</feature>
<feature type="region of interest" description="Disordered" evidence="1">
    <location>
        <begin position="52"/>
        <end position="142"/>
    </location>
</feature>
<dbReference type="Pfam" id="PF17734">
    <property type="entry name" value="Spt46"/>
    <property type="match status" value="1"/>
</dbReference>
<gene>
    <name evidence="2" type="primary">FAM170B</name>
    <name evidence="2" type="ORF">Y1Q_0015016</name>
</gene>
<dbReference type="PANTHER" id="PTHR33517">
    <property type="entry name" value="PROTEIN FAM170B-RELATED"/>
    <property type="match status" value="1"/>
</dbReference>
<feature type="compositionally biased region" description="Basic and acidic residues" evidence="1">
    <location>
        <begin position="52"/>
        <end position="69"/>
    </location>
</feature>
<name>A0A151N8V1_ALLMI</name>
<feature type="compositionally biased region" description="Low complexity" evidence="1">
    <location>
        <begin position="81"/>
        <end position="93"/>
    </location>
</feature>
<dbReference type="GO" id="GO:0009566">
    <property type="term" value="P:fertilization"/>
    <property type="evidence" value="ECO:0007669"/>
    <property type="project" value="TreeGrafter"/>
</dbReference>
<dbReference type="InterPro" id="IPR040879">
    <property type="entry name" value="Spt46-like"/>
</dbReference>
<accession>A0A151N8V1</accession>
<organism evidence="2 3">
    <name type="scientific">Alligator mississippiensis</name>
    <name type="common">American alligator</name>
    <dbReference type="NCBI Taxonomy" id="8496"/>
    <lineage>
        <taxon>Eukaryota</taxon>
        <taxon>Metazoa</taxon>
        <taxon>Chordata</taxon>
        <taxon>Craniata</taxon>
        <taxon>Vertebrata</taxon>
        <taxon>Euteleostomi</taxon>
        <taxon>Archelosauria</taxon>
        <taxon>Archosauria</taxon>
        <taxon>Crocodylia</taxon>
        <taxon>Alligatoridae</taxon>
        <taxon>Alligatorinae</taxon>
        <taxon>Alligator</taxon>
    </lineage>
</organism>
<dbReference type="EMBL" id="AKHW03003787">
    <property type="protein sequence ID" value="KYO33252.1"/>
    <property type="molecule type" value="Genomic_DNA"/>
</dbReference>
<reference evidence="2 3" key="1">
    <citation type="journal article" date="2012" name="Genome Biol.">
        <title>Sequencing three crocodilian genomes to illuminate the evolution of archosaurs and amniotes.</title>
        <authorList>
            <person name="St John J.A."/>
            <person name="Braun E.L."/>
            <person name="Isberg S.R."/>
            <person name="Miles L.G."/>
            <person name="Chong A.Y."/>
            <person name="Gongora J."/>
            <person name="Dalzell P."/>
            <person name="Moran C."/>
            <person name="Bed'hom B."/>
            <person name="Abzhanov A."/>
            <person name="Burgess S.C."/>
            <person name="Cooksey A.M."/>
            <person name="Castoe T.A."/>
            <person name="Crawford N.G."/>
            <person name="Densmore L.D."/>
            <person name="Drew J.C."/>
            <person name="Edwards S.V."/>
            <person name="Faircloth B.C."/>
            <person name="Fujita M.K."/>
            <person name="Greenwold M.J."/>
            <person name="Hoffmann F.G."/>
            <person name="Howard J.M."/>
            <person name="Iguchi T."/>
            <person name="Janes D.E."/>
            <person name="Khan S.Y."/>
            <person name="Kohno S."/>
            <person name="de Koning A.J."/>
            <person name="Lance S.L."/>
            <person name="McCarthy F.M."/>
            <person name="McCormack J.E."/>
            <person name="Merchant M.E."/>
            <person name="Peterson D.G."/>
            <person name="Pollock D.D."/>
            <person name="Pourmand N."/>
            <person name="Raney B.J."/>
            <person name="Roessler K.A."/>
            <person name="Sanford J.R."/>
            <person name="Sawyer R.H."/>
            <person name="Schmidt C.J."/>
            <person name="Triplett E.W."/>
            <person name="Tuberville T.D."/>
            <person name="Venegas-Anaya M."/>
            <person name="Howard J.T."/>
            <person name="Jarvis E.D."/>
            <person name="Guillette L.J.Jr."/>
            <person name="Glenn T.C."/>
            <person name="Green R.E."/>
            <person name="Ray D.A."/>
        </authorList>
    </citation>
    <scope>NUCLEOTIDE SEQUENCE [LARGE SCALE GENOMIC DNA]</scope>
    <source>
        <strain evidence="2">KSC_2009_1</strain>
    </source>
</reference>
<feature type="region of interest" description="Disordered" evidence="1">
    <location>
        <begin position="195"/>
        <end position="236"/>
    </location>
</feature>
<evidence type="ECO:0000256" key="1">
    <source>
        <dbReference type="SAM" id="MobiDB-lite"/>
    </source>
</evidence>
<dbReference type="Proteomes" id="UP000050525">
    <property type="component" value="Unassembled WGS sequence"/>
</dbReference>
<proteinExistence type="predicted"/>
<dbReference type="eggNOG" id="ENOG502S6PC">
    <property type="taxonomic scope" value="Eukaryota"/>
</dbReference>
<evidence type="ECO:0008006" key="4">
    <source>
        <dbReference type="Google" id="ProtNLM"/>
    </source>
</evidence>
<keyword evidence="3" id="KW-1185">Reference proteome</keyword>
<dbReference type="PANTHER" id="PTHR33517:SF2">
    <property type="entry name" value="PROTEIN FAM170B"/>
    <property type="match status" value="1"/>
</dbReference>
<protein>
    <recommendedName>
        <fullName evidence="4">Protein FAM170A</fullName>
    </recommendedName>
</protein>
<dbReference type="AlphaFoldDB" id="A0A151N8V1"/>
<evidence type="ECO:0000313" key="3">
    <source>
        <dbReference type="Proteomes" id="UP000050525"/>
    </source>
</evidence>
<sequence length="299" mass="33080">MIWQGSVCSGPVHALDVTSSLRMNVLGCMKYIMFVFSALMLGLPGDGWEVEPRAEQEGADSQRPRESPCHQEACAATPIPGEAAGEGVSASAAPKEQARQSTVTSHSSTRIVEPVATNHLCTKSPCDPPGRGMKRKRSAVVRDTKEEEQKKYLYYYHVTAVNGITMAWETRFGFGPIKKRPRIYKAKYTAGEDFAGLDQSSHHTRSELGDEDTEAEDSTRGQGEEAPAQNDDSEAVTVTPQEFLPTQEGLQCLACCRIFPSLEALTHHVKHGLREGFSCRVFYRVMAAFRARNKAQRRR</sequence>
<dbReference type="STRING" id="8496.A0A151N8V1"/>
<evidence type="ECO:0000313" key="2">
    <source>
        <dbReference type="EMBL" id="KYO33252.1"/>
    </source>
</evidence>